<dbReference type="EMBL" id="PKMF04000648">
    <property type="protein sequence ID" value="KAK7822951.1"/>
    <property type="molecule type" value="Genomic_DNA"/>
</dbReference>
<accession>A0AAW0J9S0</accession>
<organism evidence="1 2">
    <name type="scientific">Quercus suber</name>
    <name type="common">Cork oak</name>
    <dbReference type="NCBI Taxonomy" id="58331"/>
    <lineage>
        <taxon>Eukaryota</taxon>
        <taxon>Viridiplantae</taxon>
        <taxon>Streptophyta</taxon>
        <taxon>Embryophyta</taxon>
        <taxon>Tracheophyta</taxon>
        <taxon>Spermatophyta</taxon>
        <taxon>Magnoliopsida</taxon>
        <taxon>eudicotyledons</taxon>
        <taxon>Gunneridae</taxon>
        <taxon>Pentapetalae</taxon>
        <taxon>rosids</taxon>
        <taxon>fabids</taxon>
        <taxon>Fagales</taxon>
        <taxon>Fagaceae</taxon>
        <taxon>Quercus</taxon>
    </lineage>
</organism>
<evidence type="ECO:0000313" key="2">
    <source>
        <dbReference type="Proteomes" id="UP000237347"/>
    </source>
</evidence>
<keyword evidence="2" id="KW-1185">Reference proteome</keyword>
<name>A0AAW0J9S0_QUESU</name>
<reference evidence="1 2" key="1">
    <citation type="journal article" date="2018" name="Sci. Data">
        <title>The draft genome sequence of cork oak.</title>
        <authorList>
            <person name="Ramos A.M."/>
            <person name="Usie A."/>
            <person name="Barbosa P."/>
            <person name="Barros P.M."/>
            <person name="Capote T."/>
            <person name="Chaves I."/>
            <person name="Simoes F."/>
            <person name="Abreu I."/>
            <person name="Carrasquinho I."/>
            <person name="Faro C."/>
            <person name="Guimaraes J.B."/>
            <person name="Mendonca D."/>
            <person name="Nobrega F."/>
            <person name="Rodrigues L."/>
            <person name="Saibo N.J.M."/>
            <person name="Varela M.C."/>
            <person name="Egas C."/>
            <person name="Matos J."/>
            <person name="Miguel C.M."/>
            <person name="Oliveira M.M."/>
            <person name="Ricardo C.P."/>
            <person name="Goncalves S."/>
        </authorList>
    </citation>
    <scope>NUCLEOTIDE SEQUENCE [LARGE SCALE GENOMIC DNA]</scope>
    <source>
        <strain evidence="2">cv. HL8</strain>
    </source>
</reference>
<protein>
    <submittedName>
        <fullName evidence="1">Uncharacterized protein</fullName>
    </submittedName>
</protein>
<comment type="caution">
    <text evidence="1">The sequence shown here is derived from an EMBL/GenBank/DDBJ whole genome shotgun (WGS) entry which is preliminary data.</text>
</comment>
<sequence length="83" mass="9716">MSQAWLYLVTTTTARFQSQTLKLNKFLELFAITVNKKKINSQLKTIHLTWEFQWKITSTIKELLHNVGITVLAFPLFVIENFS</sequence>
<evidence type="ECO:0000313" key="1">
    <source>
        <dbReference type="EMBL" id="KAK7822951.1"/>
    </source>
</evidence>
<gene>
    <name evidence="1" type="ORF">CFP56_035946</name>
</gene>
<dbReference type="AlphaFoldDB" id="A0AAW0J9S0"/>
<proteinExistence type="predicted"/>
<dbReference type="Proteomes" id="UP000237347">
    <property type="component" value="Unassembled WGS sequence"/>
</dbReference>